<name>A0A514U116_9CAUD</name>
<proteinExistence type="predicted"/>
<dbReference type="SUPFAM" id="SSF53448">
    <property type="entry name" value="Nucleotide-diphospho-sugar transferases"/>
    <property type="match status" value="2"/>
</dbReference>
<keyword evidence="3" id="KW-1185">Reference proteome</keyword>
<dbReference type="InterPro" id="IPR029044">
    <property type="entry name" value="Nucleotide-diphossugar_trans"/>
</dbReference>
<keyword evidence="2" id="KW-0808">Transferase</keyword>
<dbReference type="Pfam" id="PF00535">
    <property type="entry name" value="Glycos_transf_2"/>
    <property type="match status" value="1"/>
</dbReference>
<evidence type="ECO:0000259" key="1">
    <source>
        <dbReference type="Pfam" id="PF00535"/>
    </source>
</evidence>
<reference evidence="2 3" key="1">
    <citation type="submission" date="2019-06" db="EMBL/GenBank/DDBJ databases">
        <authorList>
            <person name="Burns M.A."/>
            <person name="Hill G.C."/>
            <person name="Wesley B.E."/>
            <person name="Womack T.V."/>
            <person name="Krukonis G.P."/>
            <person name="Delesalle V.A."/>
            <person name="Garlena R.A."/>
            <person name="Russell D.A."/>
            <person name="Pope W.H."/>
            <person name="Jacobs-Sera D."/>
            <person name="Hatfull G.F."/>
        </authorList>
    </citation>
    <scope>NUCLEOTIDE SEQUENCE [LARGE SCALE GENOMIC DNA]</scope>
</reference>
<sequence length="441" mass="50872">MAIDLSILVCSTNTRWNNFGRAIQEQIWTQYDDLPDDYKERIEIQILTDNKKLMLGEKRNIMVDSAQGKYVQFIDDDDRIEPDMFKTLLDTIAEHDTDVITFLASVVLDGGEPKICRYSINYSRDHNTSTEYHRLPNHICCVKRDLAKQVSFPNVLYGEDSGYSKLLKRHLKSEYAINRVLYHYDYNSETTETQLHRRASVRRKRLRQTPLVDVVVLSNASTQKLQQMTQHTIDTCLAGANGLSVNVIVMEQASGIRYKDAVTHWTPDTFHYNRFANAGANTGSAEWIMIANNDLVFHDGWLHELLAAEHPVVSPHNPGDPRQRALYKNEVGTRNGRHFSGWCFMVKRELWKEIGGFDECVSFWCSDDVVIEQVKALDVHPMIVPKSVVKHLGSVTLNDQGKPDSLTWEQYHIYVNKYNVTEHDLLNNPRYRRWKKQAGVA</sequence>
<dbReference type="PANTHER" id="PTHR43685:SF2">
    <property type="entry name" value="GLYCOSYLTRANSFERASE 2-LIKE DOMAIN-CONTAINING PROTEIN"/>
    <property type="match status" value="1"/>
</dbReference>
<dbReference type="InterPro" id="IPR050834">
    <property type="entry name" value="Glycosyltransf_2"/>
</dbReference>
<evidence type="ECO:0000313" key="2">
    <source>
        <dbReference type="EMBL" id="QDK02627.1"/>
    </source>
</evidence>
<evidence type="ECO:0000313" key="3">
    <source>
        <dbReference type="Proteomes" id="UP000319596"/>
    </source>
</evidence>
<dbReference type="InterPro" id="IPR001173">
    <property type="entry name" value="Glyco_trans_2-like"/>
</dbReference>
<dbReference type="CDD" id="cd00761">
    <property type="entry name" value="Glyco_tranf_GTA_type"/>
    <property type="match status" value="1"/>
</dbReference>
<dbReference type="Proteomes" id="UP000319596">
    <property type="component" value="Segment"/>
</dbReference>
<dbReference type="EMBL" id="MN096369">
    <property type="protein sequence ID" value="QDK02627.1"/>
    <property type="molecule type" value="Genomic_DNA"/>
</dbReference>
<dbReference type="RefSeq" id="YP_010649123.1">
    <property type="nucleotide sequence ID" value="NC_070764.1"/>
</dbReference>
<protein>
    <submittedName>
        <fullName evidence="2">Glycosyltransferase</fullName>
    </submittedName>
</protein>
<dbReference type="Gene3D" id="3.90.550.10">
    <property type="entry name" value="Spore Coat Polysaccharide Biosynthesis Protein SpsA, Chain A"/>
    <property type="match status" value="2"/>
</dbReference>
<dbReference type="GeneID" id="77924641"/>
<organism evidence="2 3">
    <name type="scientific">Gordonia phage Phendrix</name>
    <dbReference type="NCBI Taxonomy" id="2593335"/>
    <lineage>
        <taxon>Viruses</taxon>
        <taxon>Duplodnaviria</taxon>
        <taxon>Heunggongvirae</taxon>
        <taxon>Uroviricota</taxon>
        <taxon>Caudoviricetes</taxon>
        <taxon>Godonkavirus</taxon>
        <taxon>Godonkavirus phendrix</taxon>
    </lineage>
</organism>
<feature type="domain" description="Glycosyltransferase 2-like" evidence="1">
    <location>
        <begin position="41"/>
        <end position="103"/>
    </location>
</feature>
<dbReference type="PANTHER" id="PTHR43685">
    <property type="entry name" value="GLYCOSYLTRANSFERASE"/>
    <property type="match status" value="1"/>
</dbReference>
<dbReference type="KEGG" id="vg:77924641"/>
<gene>
    <name evidence="2" type="primary">79</name>
    <name evidence="2" type="ORF">SEA_PHENDRIX_79</name>
</gene>
<accession>A0A514U116</accession>
<dbReference type="GO" id="GO:0016740">
    <property type="term" value="F:transferase activity"/>
    <property type="evidence" value="ECO:0007669"/>
    <property type="project" value="UniProtKB-KW"/>
</dbReference>